<feature type="non-terminal residue" evidence="2">
    <location>
        <position position="1"/>
    </location>
</feature>
<dbReference type="InterPro" id="IPR036412">
    <property type="entry name" value="HAD-like_sf"/>
</dbReference>
<sequence length="712" mass="82095">YHFGYDTDTINLLEFGMSSLKTNHLPIRAIQQCESFFEKLHAKRLPAHVKSDEQSSLQTTVRPLCSKVFLIGSAIHYVVCGLLRDDEHKVVHLVYIDPQNYDILHRSGTYLLEKIIADMKFTTWIQMGWQRADMEKLAFDSLTGIQSAIDMIAQSIVHYNDLYFARKQLLRLNLIEGFLHTFDIHVLTPMANKITSLITPPLNEGNKINEEKKEANDNPTDGLFVGVAIHHQIEKNIKWLDNKEEHFSALVDSLTKKFHMCIDYTLDVIETLTLSSSTEAIKLKKEFYQFGARLIEHWSQNYYPAGIIDTNISTMLSRLQPHIPSEVLLLLEQWNKFMALFSTEQYRLLMEVQNDSFWLRFATSFLVLTFVCQHSIRSLKLHQKNSSHIKFAFQFIVAYFLNKMKIILAIFSFFVSFAGNIAKQIITIGHFAYNKMVDRCKSLKKEYVSTLGKGVFFLIIYHPKNGDTPTKDAITALKKLQKSGVACCFLTNNSKESTKKLVYKLQNVIGFDIHPSQIVSASSATRRLIETEKLSKPFLLISEEAKEEFEPYVGRQEKILSENNFECKSIELANEFDSVIVGFSKKDFCFEKMNWAFRILHYNKNAQLYAINLSRYLNEESESSQTKDKSTSLNSISVGAFVKALEFSTNKKAHLIGKPSKVFFQTGTLQRNKINYMLHAHICYIFLNTSFNKQQTQIHGRNDKKTFFLTKD</sequence>
<gene>
    <name evidence="2" type="ORF">RFI_15647</name>
</gene>
<dbReference type="PANTHER" id="PTHR19288:SF46">
    <property type="entry name" value="HALOACID DEHALOGENASE-LIKE HYDROLASE DOMAIN-CONTAINING PROTEIN 2"/>
    <property type="match status" value="1"/>
</dbReference>
<dbReference type="PANTHER" id="PTHR19288">
    <property type="entry name" value="4-NITROPHENYLPHOSPHATASE-RELATED"/>
    <property type="match status" value="1"/>
</dbReference>
<evidence type="ECO:0000313" key="2">
    <source>
        <dbReference type="EMBL" id="ETO21553.1"/>
    </source>
</evidence>
<keyword evidence="1" id="KW-0472">Membrane</keyword>
<dbReference type="Pfam" id="PF13344">
    <property type="entry name" value="Hydrolase_6"/>
    <property type="match status" value="1"/>
</dbReference>
<feature type="transmembrane region" description="Helical" evidence="1">
    <location>
        <begin position="396"/>
        <end position="418"/>
    </location>
</feature>
<dbReference type="Gene3D" id="3.40.50.1000">
    <property type="entry name" value="HAD superfamily/HAD-like"/>
    <property type="match status" value="1"/>
</dbReference>
<keyword evidence="3" id="KW-1185">Reference proteome</keyword>
<dbReference type="InterPro" id="IPR023214">
    <property type="entry name" value="HAD_sf"/>
</dbReference>
<keyword evidence="1" id="KW-0812">Transmembrane</keyword>
<dbReference type="AlphaFoldDB" id="X6N6I4"/>
<dbReference type="EMBL" id="ASPP01011508">
    <property type="protein sequence ID" value="ETO21553.1"/>
    <property type="molecule type" value="Genomic_DNA"/>
</dbReference>
<reference evidence="2 3" key="1">
    <citation type="journal article" date="2013" name="Curr. Biol.">
        <title>The Genome of the Foraminiferan Reticulomyxa filosa.</title>
        <authorList>
            <person name="Glockner G."/>
            <person name="Hulsmann N."/>
            <person name="Schleicher M."/>
            <person name="Noegel A.A."/>
            <person name="Eichinger L."/>
            <person name="Gallinger C."/>
            <person name="Pawlowski J."/>
            <person name="Sierra R."/>
            <person name="Euteneuer U."/>
            <person name="Pillet L."/>
            <person name="Moustafa A."/>
            <person name="Platzer M."/>
            <person name="Groth M."/>
            <person name="Szafranski K."/>
            <person name="Schliwa M."/>
        </authorList>
    </citation>
    <scope>NUCLEOTIDE SEQUENCE [LARGE SCALE GENOMIC DNA]</scope>
</reference>
<dbReference type="GO" id="GO:0016791">
    <property type="term" value="F:phosphatase activity"/>
    <property type="evidence" value="ECO:0007669"/>
    <property type="project" value="TreeGrafter"/>
</dbReference>
<keyword evidence="1" id="KW-1133">Transmembrane helix</keyword>
<accession>X6N6I4</accession>
<dbReference type="OrthoDB" id="426235at2759"/>
<dbReference type="GO" id="GO:0005737">
    <property type="term" value="C:cytoplasm"/>
    <property type="evidence" value="ECO:0007669"/>
    <property type="project" value="TreeGrafter"/>
</dbReference>
<keyword evidence="2" id="KW-0378">Hydrolase</keyword>
<feature type="transmembrane region" description="Helical" evidence="1">
    <location>
        <begin position="357"/>
        <end position="376"/>
    </location>
</feature>
<dbReference type="InterPro" id="IPR006357">
    <property type="entry name" value="HAD-SF_hydro_IIA"/>
</dbReference>
<dbReference type="Proteomes" id="UP000023152">
    <property type="component" value="Unassembled WGS sequence"/>
</dbReference>
<proteinExistence type="predicted"/>
<evidence type="ECO:0000313" key="3">
    <source>
        <dbReference type="Proteomes" id="UP000023152"/>
    </source>
</evidence>
<protein>
    <submittedName>
        <fullName evidence="2">Haloacid dehalogenase-like hydrolase domain-containing protein 2</fullName>
    </submittedName>
</protein>
<comment type="caution">
    <text evidence="2">The sequence shown here is derived from an EMBL/GenBank/DDBJ whole genome shotgun (WGS) entry which is preliminary data.</text>
</comment>
<evidence type="ECO:0000256" key="1">
    <source>
        <dbReference type="SAM" id="Phobius"/>
    </source>
</evidence>
<name>X6N6I4_RETFI</name>
<dbReference type="SUPFAM" id="SSF56784">
    <property type="entry name" value="HAD-like"/>
    <property type="match status" value="1"/>
</dbReference>
<organism evidence="2 3">
    <name type="scientific">Reticulomyxa filosa</name>
    <dbReference type="NCBI Taxonomy" id="46433"/>
    <lineage>
        <taxon>Eukaryota</taxon>
        <taxon>Sar</taxon>
        <taxon>Rhizaria</taxon>
        <taxon>Retaria</taxon>
        <taxon>Foraminifera</taxon>
        <taxon>Monothalamids</taxon>
        <taxon>Reticulomyxidae</taxon>
        <taxon>Reticulomyxa</taxon>
    </lineage>
</organism>